<keyword evidence="10" id="KW-1185">Reference proteome</keyword>
<dbReference type="Pfam" id="PF09594">
    <property type="entry name" value="GT87"/>
    <property type="match status" value="1"/>
</dbReference>
<accession>A0ABW1CVP4</accession>
<evidence type="ECO:0000256" key="4">
    <source>
        <dbReference type="ARBA" id="ARBA00022692"/>
    </source>
</evidence>
<comment type="caution">
    <text evidence="9">The sequence shown here is derived from an EMBL/GenBank/DDBJ whole genome shotgun (WGS) entry which is preliminary data.</text>
</comment>
<evidence type="ECO:0000256" key="5">
    <source>
        <dbReference type="ARBA" id="ARBA00022989"/>
    </source>
</evidence>
<evidence type="ECO:0000256" key="3">
    <source>
        <dbReference type="ARBA" id="ARBA00022679"/>
    </source>
</evidence>
<evidence type="ECO:0000313" key="10">
    <source>
        <dbReference type="Proteomes" id="UP001596058"/>
    </source>
</evidence>
<keyword evidence="4 8" id="KW-0812">Transmembrane</keyword>
<feature type="transmembrane region" description="Helical" evidence="8">
    <location>
        <begin position="384"/>
        <end position="404"/>
    </location>
</feature>
<evidence type="ECO:0000313" key="9">
    <source>
        <dbReference type="EMBL" id="MFC5829693.1"/>
    </source>
</evidence>
<dbReference type="EMBL" id="JBHSPA010000047">
    <property type="protein sequence ID" value="MFC5829693.1"/>
    <property type="molecule type" value="Genomic_DNA"/>
</dbReference>
<evidence type="ECO:0000256" key="7">
    <source>
        <dbReference type="ARBA" id="ARBA00024033"/>
    </source>
</evidence>
<organism evidence="9 10">
    <name type="scientific">Nonomuraea insulae</name>
    <dbReference type="NCBI Taxonomy" id="1616787"/>
    <lineage>
        <taxon>Bacteria</taxon>
        <taxon>Bacillati</taxon>
        <taxon>Actinomycetota</taxon>
        <taxon>Actinomycetes</taxon>
        <taxon>Streptosporangiales</taxon>
        <taxon>Streptosporangiaceae</taxon>
        <taxon>Nonomuraea</taxon>
    </lineage>
</organism>
<evidence type="ECO:0000256" key="1">
    <source>
        <dbReference type="ARBA" id="ARBA00004651"/>
    </source>
</evidence>
<feature type="transmembrane region" description="Helical" evidence="8">
    <location>
        <begin position="139"/>
        <end position="155"/>
    </location>
</feature>
<sequence>MRGKARRRVTVPGRRTPIRRLLPVVAWTCAVLVTVAAIAPLVLHWLTNPDDQRLVDLAVYREGGQSFLQGRAIYDYLTPAPQLLPFTYPPVAALLAAPLAALPWPVVQWLWTAGIFACLAVVLAVAFRPFLRKAGQWRPAAFAVLFIASAYLLPMQYQVRFGQVGILLTMLCLLDCTIKAPWWPRGVLIGLATAIKLTPGLFIIYLWITGRRAAAAAAGVTTAMLMLIPFVVIPDDTARFWFGALLDSGRVGANNATTNQSIRGMLLRLYLDSGLTSILWTILVTVVGVIGFRAAHLLWSTRQEIAAVSVVGLLTALLSPVGWIHHYTWIILTIAALLQDGTSARRDLGAASLWLAFTIPIPYLGVAVLAAQPTQVPALVLGKIVQDGYGLIAVGLVVVTWWRLRPGFHGDRSVTSAGLTAY</sequence>
<keyword evidence="5 8" id="KW-1133">Transmembrane helix</keyword>
<gene>
    <name evidence="9" type="ORF">ACFPZ3_38020</name>
</gene>
<comment type="subcellular location">
    <subcellularLocation>
        <location evidence="1">Cell membrane</location>
        <topology evidence="1">Multi-pass membrane protein</topology>
    </subcellularLocation>
</comment>
<evidence type="ECO:0000256" key="8">
    <source>
        <dbReference type="SAM" id="Phobius"/>
    </source>
</evidence>
<proteinExistence type="inferred from homology"/>
<dbReference type="InterPro" id="IPR018584">
    <property type="entry name" value="GT87"/>
</dbReference>
<feature type="transmembrane region" description="Helical" evidence="8">
    <location>
        <begin position="21"/>
        <end position="46"/>
    </location>
</feature>
<feature type="transmembrane region" description="Helical" evidence="8">
    <location>
        <begin position="187"/>
        <end position="208"/>
    </location>
</feature>
<keyword evidence="6 8" id="KW-0472">Membrane</keyword>
<evidence type="ECO:0000256" key="6">
    <source>
        <dbReference type="ARBA" id="ARBA00023136"/>
    </source>
</evidence>
<comment type="similarity">
    <text evidence="7">Belongs to the glycosyltransferase 87 family.</text>
</comment>
<feature type="transmembrane region" description="Helical" evidence="8">
    <location>
        <begin position="109"/>
        <end position="127"/>
    </location>
</feature>
<keyword evidence="2" id="KW-1003">Cell membrane</keyword>
<keyword evidence="3" id="KW-0808">Transferase</keyword>
<reference evidence="10" key="1">
    <citation type="journal article" date="2019" name="Int. J. Syst. Evol. Microbiol.">
        <title>The Global Catalogue of Microorganisms (GCM) 10K type strain sequencing project: providing services to taxonomists for standard genome sequencing and annotation.</title>
        <authorList>
            <consortium name="The Broad Institute Genomics Platform"/>
            <consortium name="The Broad Institute Genome Sequencing Center for Infectious Disease"/>
            <person name="Wu L."/>
            <person name="Ma J."/>
        </authorList>
    </citation>
    <scope>NUCLEOTIDE SEQUENCE [LARGE SCALE GENOMIC DNA]</scope>
    <source>
        <strain evidence="10">CCUG 53903</strain>
    </source>
</reference>
<name>A0ABW1CVP4_9ACTN</name>
<feature type="transmembrane region" description="Helical" evidence="8">
    <location>
        <begin position="161"/>
        <end position="180"/>
    </location>
</feature>
<evidence type="ECO:0000256" key="2">
    <source>
        <dbReference type="ARBA" id="ARBA00022475"/>
    </source>
</evidence>
<feature type="transmembrane region" description="Helical" evidence="8">
    <location>
        <begin position="214"/>
        <end position="233"/>
    </location>
</feature>
<dbReference type="RefSeq" id="WP_379519181.1">
    <property type="nucleotide sequence ID" value="NZ_JBHSPA010000047.1"/>
</dbReference>
<dbReference type="Proteomes" id="UP001596058">
    <property type="component" value="Unassembled WGS sequence"/>
</dbReference>
<feature type="transmembrane region" description="Helical" evidence="8">
    <location>
        <begin position="278"/>
        <end position="299"/>
    </location>
</feature>
<protein>
    <submittedName>
        <fullName evidence="9">Glycosyltransferase 87 family protein</fullName>
    </submittedName>
</protein>
<feature type="transmembrane region" description="Helical" evidence="8">
    <location>
        <begin position="350"/>
        <end position="372"/>
    </location>
</feature>
<feature type="transmembrane region" description="Helical" evidence="8">
    <location>
        <begin position="305"/>
        <end position="338"/>
    </location>
</feature>